<organism evidence="22 23">
    <name type="scientific">Amblyomma americanum</name>
    <name type="common">Lone star tick</name>
    <dbReference type="NCBI Taxonomy" id="6943"/>
    <lineage>
        <taxon>Eukaryota</taxon>
        <taxon>Metazoa</taxon>
        <taxon>Ecdysozoa</taxon>
        <taxon>Arthropoda</taxon>
        <taxon>Chelicerata</taxon>
        <taxon>Arachnida</taxon>
        <taxon>Acari</taxon>
        <taxon>Parasitiformes</taxon>
        <taxon>Ixodida</taxon>
        <taxon>Ixodoidea</taxon>
        <taxon>Ixodidae</taxon>
        <taxon>Amblyomminae</taxon>
        <taxon>Amblyomma</taxon>
    </lineage>
</organism>
<evidence type="ECO:0000256" key="20">
    <source>
        <dbReference type="SAM" id="MobiDB-lite"/>
    </source>
</evidence>
<sequence>MHSALLVICHRFRSMLSSQADTFDTPVPHAIPENVALVRCLTSLRWARSRSLGSAVHSGEDETMSRRPDEHHPGQNSSNNAGFAGRNHASGGFHRPSLGVPPGGGGIVGGAVGSRAKPPSQRQPLALLQDSSHSGGGPAVADNRENMQGPNVQFTVQSSGFQPRLGASNLSQLGHNHSPSSVHHPLGGQPHAAQAHTPQLHGQQQFQRLKVEDALSYLDQVKLRFGNQPQVYNDFLDIMKEFKSQSIDTPGVIQRVSNLFKGHPELIVGFNTFLPPGYRIEVQANEQVNVSMPGSLSTTLTAGGGPVGPAQPAVPQGPPAATPAAPGITPPVSAASSPPTGIKGGHLPMSGPPPSGGVGGGQPPHGSPPSHAPVVPQPAVGSGGGQGAAAPTSQASQPVEFNHAINYVNKIKNRFQGQPDIYKQFLEILHTYQKEQRNLKEGVQTGAKPLTESEVYAQVAKLFQNQEDLLQEFGQFLPDANGASTHLVSHGLEFGFQPVKAVNNDHTAAAKKPSAGLTKPSLVSGLSSSLKQAGPPLKRPLSHLSGSVAKKQKMTSLKDVSLAEAGKHGTLNEFAFFDKVRRALRGQEVYENFLRCLILYNQEIVSRLELVHLIAPFLGKFPELFKWFKDFVGYKDLGGQIEPIPNKVVQQERISGDPSMEIDYSACKRYGASYRALPKNVVQPKCSGRTQLCKEVLNDTWVSFPSWSEDSTFVSSRKTQYEEYIYRCEDERFELDVVVETNLSTIRILEAVQKKLQRMSAEEKQRFQLGDNLGGSSAVLQQQAIRRIYGDKAHDIVEGLKRNPVVAVPLVLRRLKAKEEEWREAQKSFNKVWREQNEKYYLKSLDHQGLTFKQNDIKFLRSKSLLNEIEAIYEERREQMEEGAGEVPTGPHMSLSYLDRSILEDAANLIIHHVKRQTGINKEDKQKIKQLLRQFIPDLFCLPRGELSDDEVDKDDDMETEDGESQPLPSTPNHRPDDSFPKDSDKGTLRTGTEDCIGSVDSSQLSAQPMQNLYSDDSYALFFVNDHWYLFFRLHHLLCERLTKIYRQSTNLAADEAKERKDRKEATAVALRLKPRSEVEIEDYYPVFLDMVKNLLDGNVDGTQYEDTLREMFGIHAYTVFTLDKVVQNAVRQLQHIVCDEACLRCTDLFMEEQRAGAAGGPCATAAHRAHLESSYQKKAEQALVNDNCFKLVLYQKETKLTIELIDTESDMSEDPVEIEKWSEYVDKYVAGEDSISDELRDQLAKKPVFLPRNVRARRQQVKKQECEAKKLASASTNGNGNNGTCNKSPCTNDESTNDEVPFAAAVGSGVLGSSSTSAGSGKTDMVEDTQCKFNLNSYKMVFVVNSSSYIYNRRALRRAQQSHRKVSQRMHRSFSKWHQGWLDKNVDSEQNSLCEDWLLGLGYECSTNCIQVQDCSRPPYRPFRRFRTSPSVRS</sequence>
<evidence type="ECO:0000256" key="4">
    <source>
        <dbReference type="ARBA" id="ARBA00022553"/>
    </source>
</evidence>
<keyword evidence="9 19" id="KW-0175">Coiled coil</keyword>
<evidence type="ECO:0000256" key="9">
    <source>
        <dbReference type="ARBA" id="ARBA00023054"/>
    </source>
</evidence>
<evidence type="ECO:0000256" key="3">
    <source>
        <dbReference type="ARBA" id="ARBA00022499"/>
    </source>
</evidence>
<comment type="function">
    <text evidence="13">Acts as a transcriptional repressor. Corepressor for REST. Interacts with MXI1 to repress MYC responsive genes and antagonize MYC oncogenic activities. Also interacts with MXD1-MAX heterodimers to repress transcription by tethering SIN3A to DNA. Acts cooperatively with OGT to repress transcription in parallel with histone deacetylation. Involved in the control of the circadian rhythms. Required for the transcriptional repression of circadian target genes, such as PER1, mediated by the large PER complex through histone deacetylation. Cooperates with FOXK1 to regulate cell cycle progression probably by repressing cell cycle inhibitor genes expression. Required for cortical neuron differentiation and callosal axon elongation.</text>
</comment>
<feature type="compositionally biased region" description="Acidic residues" evidence="20">
    <location>
        <begin position="948"/>
        <end position="964"/>
    </location>
</feature>
<evidence type="ECO:0000256" key="6">
    <source>
        <dbReference type="ARBA" id="ARBA00022843"/>
    </source>
</evidence>
<keyword evidence="3" id="KW-1017">Isopeptide bond</keyword>
<comment type="subcellular location">
    <subcellularLocation>
        <location evidence="1">Nucleus</location>
        <location evidence="1">Nucleolus</location>
    </subcellularLocation>
</comment>
<proteinExistence type="predicted"/>
<dbReference type="FunFam" id="1.20.1160.11:FF:000001">
    <property type="entry name" value="Paired amphipathic helix protein Sin3"/>
    <property type="match status" value="1"/>
</dbReference>
<evidence type="ECO:0000256" key="13">
    <source>
        <dbReference type="ARBA" id="ARBA00056268"/>
    </source>
</evidence>
<dbReference type="SMART" id="SM00761">
    <property type="entry name" value="HDAC_interact"/>
    <property type="match status" value="1"/>
</dbReference>
<name>A0AAQ4F7A5_AMBAM</name>
<dbReference type="InterPro" id="IPR031693">
    <property type="entry name" value="Sin3_C"/>
</dbReference>
<feature type="compositionally biased region" description="Basic and acidic residues" evidence="20">
    <location>
        <begin position="974"/>
        <end position="988"/>
    </location>
</feature>
<feature type="compositionally biased region" description="Gly residues" evidence="20">
    <location>
        <begin position="101"/>
        <end position="112"/>
    </location>
</feature>
<evidence type="ECO:0000256" key="8">
    <source>
        <dbReference type="ARBA" id="ARBA00023015"/>
    </source>
</evidence>
<dbReference type="FunFam" id="1.20.1160.11:FF:000002">
    <property type="entry name" value="Paired amphipathic helix protein SIN3"/>
    <property type="match status" value="1"/>
</dbReference>
<evidence type="ECO:0000256" key="18">
    <source>
        <dbReference type="PROSITE-ProRule" id="PRU00810"/>
    </source>
</evidence>
<evidence type="ECO:0000256" key="17">
    <source>
        <dbReference type="ARBA" id="ARBA00081271"/>
    </source>
</evidence>
<dbReference type="Pfam" id="PF02671">
    <property type="entry name" value="PAH"/>
    <property type="match status" value="3"/>
</dbReference>
<keyword evidence="12 18" id="KW-0539">Nucleus</keyword>
<dbReference type="GO" id="GO:0070822">
    <property type="term" value="C:Sin3-type complex"/>
    <property type="evidence" value="ECO:0007669"/>
    <property type="project" value="TreeGrafter"/>
</dbReference>
<evidence type="ECO:0000256" key="1">
    <source>
        <dbReference type="ARBA" id="ARBA00004604"/>
    </source>
</evidence>
<keyword evidence="6" id="KW-0832">Ubl conjugation</keyword>
<dbReference type="PROSITE" id="PS51477">
    <property type="entry name" value="PAH"/>
    <property type="match status" value="3"/>
</dbReference>
<dbReference type="InterPro" id="IPR003822">
    <property type="entry name" value="PAH"/>
</dbReference>
<evidence type="ECO:0000256" key="19">
    <source>
        <dbReference type="SAM" id="Coils"/>
    </source>
</evidence>
<dbReference type="GO" id="GO:0000122">
    <property type="term" value="P:negative regulation of transcription by RNA polymerase II"/>
    <property type="evidence" value="ECO:0007669"/>
    <property type="project" value="TreeGrafter"/>
</dbReference>
<dbReference type="GO" id="GO:0005730">
    <property type="term" value="C:nucleolus"/>
    <property type="evidence" value="ECO:0007669"/>
    <property type="project" value="UniProtKB-SubCell"/>
</dbReference>
<comment type="subunit">
    <text evidence="14">Interacts with ARID4B, BRMS1L, HCFC1, HDAC1, HDAC2, MXI1, SAP30L, SAP130, SFPQ and TOPORS. Interacts with OGT (via TPRs 1-6); the interaction mediates transcriptional repression in parallel with histone deacetylase. Interacts with BAZ2A, MXD1, MXD3, MXD4, MBD2, DACH1, NCOR1, NR4A2, REST, RLIM, SAP30, SETDB1, SMYD2, and SUDS3. Interacts with PHF12 in a complex composed of HDAC1, PHF12 and SAP30. Interacts with TET1; the interaction recruits SIN3A to gene promoters. The large PER complex involved in the histone deacetylation is composed of at least HDAC1, PER2, SFPQ and SIN3A. Interacts with KLF11. Interacts with PPHLN1. Found in a complex with YY1, GON4L and HDAC1. Interacts (via PAH2) with FOXK1. Interacts with FOXK2. Found in a complex composed of at least SINHCAF, SIN3A, HDAC1, SAP30, RBBP4, OGT and TET1. Interacts with SINHCAF. Interacts with SPHK2.</text>
</comment>
<dbReference type="InterPro" id="IPR039774">
    <property type="entry name" value="Sin3-like"/>
</dbReference>
<keyword evidence="10" id="KW-0090">Biological rhythms</keyword>
<feature type="compositionally biased region" description="Polar residues" evidence="20">
    <location>
        <begin position="168"/>
        <end position="181"/>
    </location>
</feature>
<keyword evidence="23" id="KW-1185">Reference proteome</keyword>
<feature type="compositionally biased region" description="Basic and acidic residues" evidence="20">
    <location>
        <begin position="58"/>
        <end position="73"/>
    </location>
</feature>
<feature type="domain" description="Histone deacetylase interacting" evidence="21">
    <location>
        <begin position="666"/>
        <end position="766"/>
    </location>
</feature>
<evidence type="ECO:0000313" key="23">
    <source>
        <dbReference type="Proteomes" id="UP001321473"/>
    </source>
</evidence>
<protein>
    <recommendedName>
        <fullName evidence="15">Paired amphipathic helix protein Sin3a</fullName>
    </recommendedName>
    <alternativeName>
        <fullName evidence="16">Histone deacetylase complex subunit Sin3a</fullName>
    </alternativeName>
    <alternativeName>
        <fullName evidence="17">Transcriptional corepressor Sin3a</fullName>
    </alternativeName>
</protein>
<feature type="region of interest" description="Disordered" evidence="20">
    <location>
        <begin position="51"/>
        <end position="146"/>
    </location>
</feature>
<dbReference type="Gene3D" id="1.20.1160.11">
    <property type="entry name" value="Paired amphipathic helix"/>
    <property type="match status" value="3"/>
</dbReference>
<comment type="caution">
    <text evidence="22">The sequence shown here is derived from an EMBL/GenBank/DDBJ whole genome shotgun (WGS) entry which is preliminary data.</text>
</comment>
<evidence type="ECO:0000256" key="14">
    <source>
        <dbReference type="ARBA" id="ARBA00061761"/>
    </source>
</evidence>
<evidence type="ECO:0000256" key="15">
    <source>
        <dbReference type="ARBA" id="ARBA00068512"/>
    </source>
</evidence>
<keyword evidence="4" id="KW-0597">Phosphoprotein</keyword>
<evidence type="ECO:0000256" key="10">
    <source>
        <dbReference type="ARBA" id="ARBA00023108"/>
    </source>
</evidence>
<dbReference type="InterPro" id="IPR013194">
    <property type="entry name" value="HDAC_interact_dom"/>
</dbReference>
<evidence type="ECO:0000256" key="5">
    <source>
        <dbReference type="ARBA" id="ARBA00022737"/>
    </source>
</evidence>
<dbReference type="GO" id="GO:0061629">
    <property type="term" value="F:RNA polymerase II-specific DNA-binding transcription factor binding"/>
    <property type="evidence" value="ECO:0007669"/>
    <property type="project" value="UniProtKB-ARBA"/>
</dbReference>
<dbReference type="PANTHER" id="PTHR12346:SF0">
    <property type="entry name" value="SIN3A, ISOFORM G"/>
    <property type="match status" value="1"/>
</dbReference>
<keyword evidence="11" id="KW-0804">Transcription</keyword>
<evidence type="ECO:0000256" key="7">
    <source>
        <dbReference type="ARBA" id="ARBA00022990"/>
    </source>
</evidence>
<evidence type="ECO:0000256" key="16">
    <source>
        <dbReference type="ARBA" id="ARBA00075105"/>
    </source>
</evidence>
<feature type="compositionally biased region" description="Low complexity" evidence="20">
    <location>
        <begin position="388"/>
        <end position="397"/>
    </location>
</feature>
<dbReference type="PANTHER" id="PTHR12346">
    <property type="entry name" value="SIN3B-RELATED"/>
    <property type="match status" value="1"/>
</dbReference>
<feature type="region of interest" description="Disordered" evidence="20">
    <location>
        <begin position="946"/>
        <end position="993"/>
    </location>
</feature>
<dbReference type="Pfam" id="PF16879">
    <property type="entry name" value="Sin3a_C"/>
    <property type="match status" value="1"/>
</dbReference>
<dbReference type="Proteomes" id="UP001321473">
    <property type="component" value="Unassembled WGS sequence"/>
</dbReference>
<keyword evidence="7" id="KW-0007">Acetylation</keyword>
<keyword evidence="5" id="KW-0677">Repeat</keyword>
<accession>A0AAQ4F7A5</accession>
<dbReference type="Pfam" id="PF08295">
    <property type="entry name" value="Sin3_corepress"/>
    <property type="match status" value="1"/>
</dbReference>
<evidence type="ECO:0000256" key="12">
    <source>
        <dbReference type="ARBA" id="ARBA00023242"/>
    </source>
</evidence>
<keyword evidence="8" id="KW-0805">Transcription regulation</keyword>
<gene>
    <name evidence="22" type="ORF">V5799_015683</name>
</gene>
<evidence type="ECO:0000313" key="22">
    <source>
        <dbReference type="EMBL" id="KAK8782976.1"/>
    </source>
</evidence>
<keyword evidence="2" id="KW-0678">Repressor</keyword>
<dbReference type="FunFam" id="1.20.1160.11:FF:000004">
    <property type="entry name" value="Paired amphipathic helix protein Sin3a"/>
    <property type="match status" value="1"/>
</dbReference>
<feature type="region of interest" description="Disordered" evidence="20">
    <location>
        <begin position="163"/>
        <end position="200"/>
    </location>
</feature>
<dbReference type="InterPro" id="IPR036600">
    <property type="entry name" value="PAH_sf"/>
</dbReference>
<dbReference type="EMBL" id="JARKHS020006050">
    <property type="protein sequence ID" value="KAK8782976.1"/>
    <property type="molecule type" value="Genomic_DNA"/>
</dbReference>
<evidence type="ECO:0000259" key="21">
    <source>
        <dbReference type="SMART" id="SM00761"/>
    </source>
</evidence>
<dbReference type="GO" id="GO:0003714">
    <property type="term" value="F:transcription corepressor activity"/>
    <property type="evidence" value="ECO:0007669"/>
    <property type="project" value="InterPro"/>
</dbReference>
<feature type="coiled-coil region" evidence="19">
    <location>
        <begin position="1047"/>
        <end position="1074"/>
    </location>
</feature>
<dbReference type="SUPFAM" id="SSF47762">
    <property type="entry name" value="PAH2 domain"/>
    <property type="match status" value="3"/>
</dbReference>
<feature type="compositionally biased region" description="Low complexity" evidence="20">
    <location>
        <begin position="322"/>
        <end position="349"/>
    </location>
</feature>
<evidence type="ECO:0000256" key="11">
    <source>
        <dbReference type="ARBA" id="ARBA00023163"/>
    </source>
</evidence>
<feature type="region of interest" description="Disordered" evidence="20">
    <location>
        <begin position="295"/>
        <end position="397"/>
    </location>
</feature>
<evidence type="ECO:0000256" key="2">
    <source>
        <dbReference type="ARBA" id="ARBA00022491"/>
    </source>
</evidence>
<reference evidence="22 23" key="1">
    <citation type="journal article" date="2023" name="Arcadia Sci">
        <title>De novo assembly of a long-read Amblyomma americanum tick genome.</title>
        <authorList>
            <person name="Chou S."/>
            <person name="Poskanzer K.E."/>
            <person name="Rollins M."/>
            <person name="Thuy-Boun P.S."/>
        </authorList>
    </citation>
    <scope>NUCLEOTIDE SEQUENCE [LARGE SCALE GENOMIC DNA]</scope>
    <source>
        <strain evidence="22">F_SG_1</strain>
        <tissue evidence="22">Salivary glands</tissue>
    </source>
</reference>
<dbReference type="GO" id="GO:0048511">
    <property type="term" value="P:rhythmic process"/>
    <property type="evidence" value="ECO:0007669"/>
    <property type="project" value="UniProtKB-KW"/>
</dbReference>